<keyword evidence="11" id="KW-1185">Reference proteome</keyword>
<comment type="similarity">
    <text evidence="2">Belongs to the CobT family.</text>
</comment>
<dbReference type="CDD" id="cd02439">
    <property type="entry name" value="DMB-PRT_CobT"/>
    <property type="match status" value="1"/>
</dbReference>
<dbReference type="Pfam" id="PF02277">
    <property type="entry name" value="DBI_PRT"/>
    <property type="match status" value="1"/>
</dbReference>
<name>A0ABU8ESX6_9GAMM</name>
<evidence type="ECO:0000256" key="9">
    <source>
        <dbReference type="NCBIfam" id="TIGR03160"/>
    </source>
</evidence>
<evidence type="ECO:0000256" key="6">
    <source>
        <dbReference type="ARBA" id="ARBA00022676"/>
    </source>
</evidence>
<accession>A0ABU8ESX6</accession>
<keyword evidence="5" id="KW-0169">Cobalamin biosynthesis</keyword>
<evidence type="ECO:0000256" key="4">
    <source>
        <dbReference type="ARBA" id="ARBA00015486"/>
    </source>
</evidence>
<dbReference type="NCBIfam" id="NF000996">
    <property type="entry name" value="PRK00105.1"/>
    <property type="match status" value="1"/>
</dbReference>
<dbReference type="Proteomes" id="UP001382455">
    <property type="component" value="Unassembled WGS sequence"/>
</dbReference>
<evidence type="ECO:0000256" key="3">
    <source>
        <dbReference type="ARBA" id="ARBA00011991"/>
    </source>
</evidence>
<gene>
    <name evidence="10" type="primary">cobT</name>
    <name evidence="10" type="ORF">WAE96_06310</name>
</gene>
<evidence type="ECO:0000256" key="7">
    <source>
        <dbReference type="ARBA" id="ARBA00022679"/>
    </source>
</evidence>
<evidence type="ECO:0000256" key="8">
    <source>
        <dbReference type="ARBA" id="ARBA00047340"/>
    </source>
</evidence>
<reference evidence="10 11" key="1">
    <citation type="submission" date="2023-12" db="EMBL/GenBank/DDBJ databases">
        <title>Friends and Foes: Symbiotic and Algicidal bacterial influence on Karenia brevis blooms.</title>
        <authorList>
            <person name="Fei C."/>
            <person name="Mohamed A.R."/>
            <person name="Booker A."/>
            <person name="Arshad M."/>
            <person name="Klass S."/>
            <person name="Ahn S."/>
            <person name="Gilbert P.M."/>
            <person name="Heil C.A."/>
            <person name="Martinez J.M."/>
            <person name="Amin S.A."/>
        </authorList>
    </citation>
    <scope>NUCLEOTIDE SEQUENCE [LARGE SCALE GENOMIC DNA]</scope>
    <source>
        <strain evidence="10 11">CE15</strain>
    </source>
</reference>
<dbReference type="PANTHER" id="PTHR43463:SF1">
    <property type="entry name" value="NICOTINATE-NUCLEOTIDE--DIMETHYLBENZIMIDAZOLE PHOSPHORIBOSYLTRANSFERASE"/>
    <property type="match status" value="1"/>
</dbReference>
<organism evidence="10 11">
    <name type="scientific">Pseudoalteromonas spongiae</name>
    <dbReference type="NCBI Taxonomy" id="298657"/>
    <lineage>
        <taxon>Bacteria</taxon>
        <taxon>Pseudomonadati</taxon>
        <taxon>Pseudomonadota</taxon>
        <taxon>Gammaproteobacteria</taxon>
        <taxon>Alteromonadales</taxon>
        <taxon>Pseudoalteromonadaceae</taxon>
        <taxon>Pseudoalteromonas</taxon>
    </lineage>
</organism>
<evidence type="ECO:0000256" key="1">
    <source>
        <dbReference type="ARBA" id="ARBA00005049"/>
    </source>
</evidence>
<protein>
    <recommendedName>
        <fullName evidence="4 9">Nicotinate-nucleotide--dimethylbenzimidazole phosphoribosyltransferase</fullName>
        <ecNumber evidence="3 9">2.4.2.21</ecNumber>
    </recommendedName>
</protein>
<dbReference type="InterPro" id="IPR017846">
    <property type="entry name" value="Nict_dMeBzImd_PRibTrfase_bact"/>
</dbReference>
<evidence type="ECO:0000313" key="11">
    <source>
        <dbReference type="Proteomes" id="UP001382455"/>
    </source>
</evidence>
<evidence type="ECO:0000256" key="2">
    <source>
        <dbReference type="ARBA" id="ARBA00007110"/>
    </source>
</evidence>
<comment type="pathway">
    <text evidence="1">Nucleoside biosynthesis; alpha-ribazole biosynthesis; alpha-ribazole from 5,6-dimethylbenzimidazole: step 1/2.</text>
</comment>
<dbReference type="SUPFAM" id="SSF52733">
    <property type="entry name" value="Nicotinate mononucleotide:5,6-dimethylbenzimidazole phosphoribosyltransferase (CobT)"/>
    <property type="match status" value="1"/>
</dbReference>
<keyword evidence="7 10" id="KW-0808">Transferase</keyword>
<dbReference type="EC" id="2.4.2.21" evidence="3 9"/>
<sequence>MSTSNNIADTIQNTINGKIKPLGSLGKIEQLAAQIATLQLTPSSENSLSILNPTLLVFAGDHGIAKHNISIAPRDVTTLMVSCFLSGQAAINSFIKSTNWQLKVVDCGIQTQLPTHNKLINARLGNVCGDISVEPALTETQFDEARLHSEKLLQQLDTNLIAFGEMGIGNTSPASAIFAKLFKLPVENVVGHGTGIDQQQFNNKHLLISKAVNRVDSDQPLEILRQLGSFEIATMTFTMLEASKHNKLILVDGFIVTSAAAIALAIKPSIRTNLVFAHKSNESAHGQMLEKLAVEPLLDLSLRLGEGTGAALCLGLIEAAVNFYNEMASFEDLGISL</sequence>
<proteinExistence type="inferred from homology"/>
<comment type="catalytic activity">
    <reaction evidence="8">
        <text>5,6-dimethylbenzimidazole + nicotinate beta-D-ribonucleotide = alpha-ribazole 5'-phosphate + nicotinate + H(+)</text>
        <dbReference type="Rhea" id="RHEA:11196"/>
        <dbReference type="ChEBI" id="CHEBI:15378"/>
        <dbReference type="ChEBI" id="CHEBI:15890"/>
        <dbReference type="ChEBI" id="CHEBI:32544"/>
        <dbReference type="ChEBI" id="CHEBI:57502"/>
        <dbReference type="ChEBI" id="CHEBI:57918"/>
        <dbReference type="EC" id="2.4.2.21"/>
    </reaction>
</comment>
<evidence type="ECO:0000313" key="10">
    <source>
        <dbReference type="EMBL" id="MEI4549311.1"/>
    </source>
</evidence>
<evidence type="ECO:0000256" key="5">
    <source>
        <dbReference type="ARBA" id="ARBA00022573"/>
    </source>
</evidence>
<dbReference type="InterPro" id="IPR023195">
    <property type="entry name" value="Nict_dMeBzImd_PRibTrfase_N"/>
</dbReference>
<dbReference type="InterPro" id="IPR003200">
    <property type="entry name" value="Nict_dMeBzImd_PRibTrfase"/>
</dbReference>
<dbReference type="GO" id="GO:0008939">
    <property type="term" value="F:nicotinate-nucleotide-dimethylbenzimidazole phosphoribosyltransferase activity"/>
    <property type="evidence" value="ECO:0007669"/>
    <property type="project" value="UniProtKB-EC"/>
</dbReference>
<dbReference type="PANTHER" id="PTHR43463">
    <property type="entry name" value="NICOTINATE-NUCLEOTIDE--DIMETHYLBENZIMIDAZOLE PHOSPHORIBOSYLTRANSFERASE"/>
    <property type="match status" value="1"/>
</dbReference>
<dbReference type="InterPro" id="IPR036087">
    <property type="entry name" value="Nict_dMeBzImd_PRibTrfase_sf"/>
</dbReference>
<dbReference type="RefSeq" id="WP_336434906.1">
    <property type="nucleotide sequence ID" value="NZ_JBAWKS010000001.1"/>
</dbReference>
<keyword evidence="6 10" id="KW-0328">Glycosyltransferase</keyword>
<dbReference type="EMBL" id="JBAWKS010000001">
    <property type="protein sequence ID" value="MEI4549311.1"/>
    <property type="molecule type" value="Genomic_DNA"/>
</dbReference>
<dbReference type="NCBIfam" id="TIGR03160">
    <property type="entry name" value="cobT_DBIPRT"/>
    <property type="match status" value="1"/>
</dbReference>
<dbReference type="Gene3D" id="3.40.50.10210">
    <property type="match status" value="1"/>
</dbReference>
<comment type="caution">
    <text evidence="10">The sequence shown here is derived from an EMBL/GenBank/DDBJ whole genome shotgun (WGS) entry which is preliminary data.</text>
</comment>
<dbReference type="Gene3D" id="1.10.1610.10">
    <property type="match status" value="1"/>
</dbReference>